<reference evidence="2" key="1">
    <citation type="submission" date="2012-11" db="EMBL/GenBank/DDBJ databases">
        <title>Dependencies among metagenomic species, viruses, plasmids and units of genetic variation.</title>
        <authorList>
            <person name="Nielsen H.B."/>
            <person name="Almeida M."/>
            <person name="Juncker A.S."/>
            <person name="Rasmussen S."/>
            <person name="Li J."/>
            <person name="Sunagawa S."/>
            <person name="Plichta D."/>
            <person name="Gautier L."/>
            <person name="Le Chatelier E."/>
            <person name="Peletier E."/>
            <person name="Bonde I."/>
            <person name="Nielsen T."/>
            <person name="Manichanh C."/>
            <person name="Arumugam M."/>
            <person name="Batto J."/>
            <person name="Santos M.B.Q.D."/>
            <person name="Blom N."/>
            <person name="Borruel N."/>
            <person name="Burgdorf K.S."/>
            <person name="Boumezbeur F."/>
            <person name="Casellas F."/>
            <person name="Dore J."/>
            <person name="Guarner F."/>
            <person name="Hansen T."/>
            <person name="Hildebrand F."/>
            <person name="Kaas R.S."/>
            <person name="Kennedy S."/>
            <person name="Kristiansen K."/>
            <person name="Kultima J.R."/>
            <person name="Leonard P."/>
            <person name="Levenez F."/>
            <person name="Lund O."/>
            <person name="Moumen B."/>
            <person name="Le Paslier D."/>
            <person name="Pons N."/>
            <person name="Pedersen O."/>
            <person name="Prifti E."/>
            <person name="Qin J."/>
            <person name="Raes J."/>
            <person name="Tap J."/>
            <person name="Tims S."/>
            <person name="Ussery D.W."/>
            <person name="Yamada T."/>
            <person name="MetaHit consortium"/>
            <person name="Renault P."/>
            <person name="Sicheritz-Ponten T."/>
            <person name="Bork P."/>
            <person name="Wang J."/>
            <person name="Brunak S."/>
            <person name="Ehrlich S.D."/>
        </authorList>
    </citation>
    <scope>NUCLEOTIDE SEQUENCE [LARGE SCALE GENOMIC DNA]</scope>
</reference>
<dbReference type="AlphaFoldDB" id="R7MXE8"/>
<proteinExistence type="predicted"/>
<keyword evidence="1" id="KW-0472">Membrane</keyword>
<dbReference type="EMBL" id="CBKE010000185">
    <property type="protein sequence ID" value="CDF05021.1"/>
    <property type="molecule type" value="Genomic_DNA"/>
</dbReference>
<dbReference type="Proteomes" id="UP000017908">
    <property type="component" value="Unassembled WGS sequence"/>
</dbReference>
<evidence type="ECO:0000313" key="2">
    <source>
        <dbReference type="EMBL" id="CDF05021.1"/>
    </source>
</evidence>
<organism evidence="2">
    <name type="scientific">Megasphaera elsdenii CAG:570</name>
    <dbReference type="NCBI Taxonomy" id="1263087"/>
    <lineage>
        <taxon>Bacteria</taxon>
        <taxon>Bacillati</taxon>
        <taxon>Bacillota</taxon>
        <taxon>Negativicutes</taxon>
        <taxon>Veillonellales</taxon>
        <taxon>Veillonellaceae</taxon>
        <taxon>Megasphaera</taxon>
    </lineage>
</organism>
<dbReference type="Gene3D" id="3.30.420.40">
    <property type="match status" value="1"/>
</dbReference>
<keyword evidence="1" id="KW-1133">Transmembrane helix</keyword>
<comment type="caution">
    <text evidence="2">The sequence shown here is derived from an EMBL/GenBank/DDBJ whole genome shotgun (WGS) entry which is preliminary data.</text>
</comment>
<evidence type="ECO:0000256" key="1">
    <source>
        <dbReference type="SAM" id="Phobius"/>
    </source>
</evidence>
<gene>
    <name evidence="2" type="ORF">BN715_01313</name>
</gene>
<protein>
    <submittedName>
        <fullName evidence="2">Glr2966 protein</fullName>
    </submittedName>
</protein>
<sequence length="1130" mass="126722">MAFPLLPSLVADPKVAIPQSGEWTKPNAQNTLTGLVDSLKVAANKYSNISSIPDVWAHPILMRSILSDDQHPQYGRYVAEWRGLLAIMALRKMRGLSKLQVVSIEIPTADKLQDDAPEFLKVLVRSIPLEYLQMQNDGTIKDKPGIQAKIQLLTYDNHPLGIFWPSILICPALGLEKYQPHDIAWWGNDGLMDPISSLSNDEKNSLHAWLQNVINSISDNNNALMKLLTAFRDDLKQSLAVDFKDTAFQGQAGKGLGVTGACAIIDIPIEGIVDDTFLEKSQVLLTNRRGNDSLPNLLIVTPDLDQQWNVSASQIIVGGYLNASTCLNKGTGLILDHFHVGDVDLSDYHAEIHMANEFFTDKVTIFYLPYNAFPTVMENKVYPYGQASVNIILPIRKWLLDYLEPEFIAKNTKIAVINQDIEVTLSLPVSGPDGKGKMLVTKKIYKAAQPKANNLNNDEKKEILDYDSVPLIQVWPNIRMREPNAWKAYYTYFDLGDSTIPFHASPLFKQETPQSMKLPDNTSAEICKGTSFPEAFVCENRFKDLYGKEVSEEIGLLLLDQNKVQEVSAHNVNCKIGIDFGTTNTTAYMYVDNEQPHLIQFKNHKYYVTLTADGESITGYDRNSVRKNFISEQEQPGSNQGSIKTMYHANPQSQKADPFFSGNIYYLDQSKNIDADRSIMGNVKTTEMKWDKVNGRIYMQGFLMQFCLQCMVEAVIAGASTLEWLYSYPKAFSITQRQQYKMTWHTIYTETISTACTLHSSESGSLSESESVAEYFKKDMQASTARGIICMDIGGGTTDIAIWQGSKDALLNQTSIRFAGRNILNDYLWNRKQNGYLMLSKLKNGNSEFINMLDSLENEESKHGFDLKLEALLRDYEADIFSSLPTKSADTEIALLIRDITFALAGIFFYSGMLVGHLLKAGKYDMTKLLPNCYVGGNASKLLNWAADGEFSSDSLIAAVFKECMYRGILYEEKQENVDDDFDIYMTDYPKQEVAYGLVTSTRASGNKIKINLSGNTNDVCLLAGEKFAVDATEQPSEIVSAEDFLAGVHIDNKKPEVFDQFVSLFNNIMQNIEWSPVVFEKGDFINICTNVNQDLSDMKQASGGNIKNINTEPIFILVLKEAYQYLSKK</sequence>
<keyword evidence="1" id="KW-0812">Transmembrane</keyword>
<feature type="transmembrane region" description="Helical" evidence="1">
    <location>
        <begin position="900"/>
        <end position="919"/>
    </location>
</feature>
<accession>R7MXE8</accession>
<name>R7MXE8_MEGEL</name>